<reference evidence="2 3" key="1">
    <citation type="submission" date="2019-01" db="EMBL/GenBank/DDBJ databases">
        <title>Coherence of Microcystis species and biogeography revealed through population genomics.</title>
        <authorList>
            <person name="Perez-Carrascal O.M."/>
            <person name="Terrat Y."/>
            <person name="Giani A."/>
            <person name="Fortin N."/>
            <person name="Tromas N."/>
            <person name="Shapiro B.J."/>
        </authorList>
    </citation>
    <scope>NUCLEOTIDE SEQUENCE [LARGE SCALE GENOMIC DNA]</scope>
    <source>
        <strain evidence="2">Ma_SC_T_19800800_S464</strain>
    </source>
</reference>
<dbReference type="AlphaFoldDB" id="A0A552E0R3"/>
<sequence>MVFQREDYNQFIGLLQKNPDWIPELRNLLLSQDFLALPEIVRTLVETQQKTELAIQNLIQAQERTESRLERLEQAQERTEARLDHLEAIVERLAQAQERTESRLNHLEAIVERLAQAQERTESRLNHLEAIVERLAQAQERTEARLNHLEAIVERLAQAQERTEYRLNHLEEIVERLAKAQEHSEQKLNQLDNQVASLRGQALEQKYCQRAAAYFGRLLKKVRVISSEVLAESLEELLSPEEFQDALLIDLVVQGRPRNTEESSEIWLAIEVSTVIDRNDVIRSRRRADLIQRQGIPTLAVVAGEDLTEGAEAQASREKVAVVQNGSVKFWQDAIALL</sequence>
<evidence type="ECO:0000256" key="1">
    <source>
        <dbReference type="SAM" id="Coils"/>
    </source>
</evidence>
<evidence type="ECO:0000313" key="2">
    <source>
        <dbReference type="EMBL" id="TRU28062.1"/>
    </source>
</evidence>
<proteinExistence type="predicted"/>
<dbReference type="Proteomes" id="UP000319313">
    <property type="component" value="Unassembled WGS sequence"/>
</dbReference>
<keyword evidence="1" id="KW-0175">Coiled coil</keyword>
<dbReference type="Gene3D" id="1.20.5.170">
    <property type="match status" value="1"/>
</dbReference>
<dbReference type="SUPFAM" id="SSF57997">
    <property type="entry name" value="Tropomyosin"/>
    <property type="match status" value="1"/>
</dbReference>
<evidence type="ECO:0008006" key="4">
    <source>
        <dbReference type="Google" id="ProtNLM"/>
    </source>
</evidence>
<comment type="caution">
    <text evidence="2">The sequence shown here is derived from an EMBL/GenBank/DDBJ whole genome shotgun (WGS) entry which is preliminary data.</text>
</comment>
<dbReference type="EMBL" id="SFBL01000045">
    <property type="protein sequence ID" value="TRU28062.1"/>
    <property type="molecule type" value="Genomic_DNA"/>
</dbReference>
<evidence type="ECO:0000313" key="3">
    <source>
        <dbReference type="Proteomes" id="UP000319313"/>
    </source>
</evidence>
<organism evidence="2 3">
    <name type="scientific">Microcystis aeruginosa Ma_SC_T_19800800_S464</name>
    <dbReference type="NCBI Taxonomy" id="2486257"/>
    <lineage>
        <taxon>Bacteria</taxon>
        <taxon>Bacillati</taxon>
        <taxon>Cyanobacteriota</taxon>
        <taxon>Cyanophyceae</taxon>
        <taxon>Oscillatoriophycideae</taxon>
        <taxon>Chroococcales</taxon>
        <taxon>Microcystaceae</taxon>
        <taxon>Microcystis</taxon>
    </lineage>
</organism>
<accession>A0A552E0R3</accession>
<name>A0A552E0R3_MICAE</name>
<protein>
    <recommendedName>
        <fullName evidence="4">DUF3782 domain-containing protein</fullName>
    </recommendedName>
</protein>
<gene>
    <name evidence="2" type="ORF">EWV81_05805</name>
</gene>
<feature type="coiled-coil region" evidence="1">
    <location>
        <begin position="55"/>
        <end position="201"/>
    </location>
</feature>